<protein>
    <recommendedName>
        <fullName evidence="1">Reverse transcriptase domain-containing protein</fullName>
    </recommendedName>
</protein>
<gene>
    <name evidence="2" type="ORF">Cni_G03426</name>
</gene>
<dbReference type="PROSITE" id="PS50878">
    <property type="entry name" value="RT_POL"/>
    <property type="match status" value="1"/>
</dbReference>
<reference evidence="2 3" key="1">
    <citation type="submission" date="2023-10" db="EMBL/GenBank/DDBJ databases">
        <title>Chromosome-scale genome assembly provides insights into flower coloration mechanisms of Canna indica.</title>
        <authorList>
            <person name="Li C."/>
        </authorList>
    </citation>
    <scope>NUCLEOTIDE SEQUENCE [LARGE SCALE GENOMIC DNA]</scope>
    <source>
        <tissue evidence="2">Flower</tissue>
    </source>
</reference>
<proteinExistence type="predicted"/>
<dbReference type="PANTHER" id="PTHR33116:SF78">
    <property type="entry name" value="OS12G0587133 PROTEIN"/>
    <property type="match status" value="1"/>
</dbReference>
<dbReference type="InterPro" id="IPR000477">
    <property type="entry name" value="RT_dom"/>
</dbReference>
<sequence length="237" mass="26877">MIEGRVSHFMFANDLILFCKNEDSSLRNLLLLLKYFELVAGLKVNLAKSSILCLKTDQDLSNNLTLEIECQVSSFSMSYLGLPLRAGKLCRADWLQLISRFDARLGNWHGQLLSRADRLTLINSVITASTAYLLSLFQAPKWVLNRIDSRRQKFFWVGQDNISTNGKCLVSWDSITCSKIEGGLGILDLRAHNQARLGTWLWRMRSQMRWFYDRHPFGPRTGQGCDGIATALSAVAK</sequence>
<dbReference type="Proteomes" id="UP001327560">
    <property type="component" value="Chromosome 1"/>
</dbReference>
<feature type="domain" description="Reverse transcriptase" evidence="1">
    <location>
        <begin position="1"/>
        <end position="84"/>
    </location>
</feature>
<dbReference type="PANTHER" id="PTHR33116">
    <property type="entry name" value="REVERSE TRANSCRIPTASE ZINC-BINDING DOMAIN-CONTAINING PROTEIN-RELATED-RELATED"/>
    <property type="match status" value="1"/>
</dbReference>
<dbReference type="EMBL" id="CP136890">
    <property type="protein sequence ID" value="WOK94721.1"/>
    <property type="molecule type" value="Genomic_DNA"/>
</dbReference>
<dbReference type="AlphaFoldDB" id="A0AAQ3JTW6"/>
<name>A0AAQ3JTW6_9LILI</name>
<keyword evidence="3" id="KW-1185">Reference proteome</keyword>
<accession>A0AAQ3JTW6</accession>
<organism evidence="2 3">
    <name type="scientific">Canna indica</name>
    <name type="common">Indian-shot</name>
    <dbReference type="NCBI Taxonomy" id="4628"/>
    <lineage>
        <taxon>Eukaryota</taxon>
        <taxon>Viridiplantae</taxon>
        <taxon>Streptophyta</taxon>
        <taxon>Embryophyta</taxon>
        <taxon>Tracheophyta</taxon>
        <taxon>Spermatophyta</taxon>
        <taxon>Magnoliopsida</taxon>
        <taxon>Liliopsida</taxon>
        <taxon>Zingiberales</taxon>
        <taxon>Cannaceae</taxon>
        <taxon>Canna</taxon>
    </lineage>
</organism>
<evidence type="ECO:0000259" key="1">
    <source>
        <dbReference type="PROSITE" id="PS50878"/>
    </source>
</evidence>
<evidence type="ECO:0000313" key="3">
    <source>
        <dbReference type="Proteomes" id="UP001327560"/>
    </source>
</evidence>
<evidence type="ECO:0000313" key="2">
    <source>
        <dbReference type="EMBL" id="WOK94721.1"/>
    </source>
</evidence>